<comment type="cofactor">
    <cofactor evidence="1">
        <name>Zn(2+)</name>
        <dbReference type="ChEBI" id="CHEBI:29105"/>
    </cofactor>
</comment>
<keyword evidence="5" id="KW-0862">Zinc</keyword>
<keyword evidence="8" id="KW-0732">Signal</keyword>
<gene>
    <name evidence="10" type="ORF">EQG79_17490</name>
</gene>
<dbReference type="PANTHER" id="PTHR22726:SF1">
    <property type="entry name" value="METALLOENDOPEPTIDASE OMA1, MITOCHONDRIAL"/>
    <property type="match status" value="1"/>
</dbReference>
<evidence type="ECO:0000256" key="4">
    <source>
        <dbReference type="ARBA" id="ARBA00022801"/>
    </source>
</evidence>
<keyword evidence="2" id="KW-0645">Protease</keyword>
<protein>
    <recommendedName>
        <fullName evidence="9">Peptidase M48 domain-containing protein</fullName>
    </recommendedName>
</protein>
<name>A0A4Q2UNM1_9BACT</name>
<accession>A0A4Q2UNM1</accession>
<feature type="chain" id="PRO_5020449596" description="Peptidase M48 domain-containing protein" evidence="8">
    <location>
        <begin position="22"/>
        <end position="518"/>
    </location>
</feature>
<feature type="region of interest" description="Disordered" evidence="7">
    <location>
        <begin position="436"/>
        <end position="462"/>
    </location>
</feature>
<evidence type="ECO:0000256" key="3">
    <source>
        <dbReference type="ARBA" id="ARBA00022723"/>
    </source>
</evidence>
<feature type="compositionally biased region" description="Pro residues" evidence="7">
    <location>
        <begin position="446"/>
        <end position="458"/>
    </location>
</feature>
<evidence type="ECO:0000313" key="10">
    <source>
        <dbReference type="EMBL" id="RYC69190.1"/>
    </source>
</evidence>
<evidence type="ECO:0000313" key="11">
    <source>
        <dbReference type="Proteomes" id="UP000290407"/>
    </source>
</evidence>
<evidence type="ECO:0000256" key="8">
    <source>
        <dbReference type="SAM" id="SignalP"/>
    </source>
</evidence>
<dbReference type="AlphaFoldDB" id="A0A4Q2UNM1"/>
<comment type="caution">
    <text evidence="10">The sequence shown here is derived from an EMBL/GenBank/DDBJ whole genome shotgun (WGS) entry which is preliminary data.</text>
</comment>
<organism evidence="10 11">
    <name type="scientific">Spirosoma sordidisoli</name>
    <dbReference type="NCBI Taxonomy" id="2502893"/>
    <lineage>
        <taxon>Bacteria</taxon>
        <taxon>Pseudomonadati</taxon>
        <taxon>Bacteroidota</taxon>
        <taxon>Cytophagia</taxon>
        <taxon>Cytophagales</taxon>
        <taxon>Cytophagaceae</taxon>
        <taxon>Spirosoma</taxon>
    </lineage>
</organism>
<evidence type="ECO:0000256" key="6">
    <source>
        <dbReference type="ARBA" id="ARBA00023049"/>
    </source>
</evidence>
<evidence type="ECO:0000259" key="9">
    <source>
        <dbReference type="Pfam" id="PF01435"/>
    </source>
</evidence>
<dbReference type="GO" id="GO:0016020">
    <property type="term" value="C:membrane"/>
    <property type="evidence" value="ECO:0007669"/>
    <property type="project" value="TreeGrafter"/>
</dbReference>
<keyword evidence="3" id="KW-0479">Metal-binding</keyword>
<feature type="signal peptide" evidence="8">
    <location>
        <begin position="1"/>
        <end position="21"/>
    </location>
</feature>
<reference evidence="10 11" key="1">
    <citation type="submission" date="2019-01" db="EMBL/GenBank/DDBJ databases">
        <title>Spirosoma flava sp. nov., a propanil-degrading bacterium isolated from herbicide-contaminated soil.</title>
        <authorList>
            <person name="Zhang L."/>
            <person name="Jiang J.-D."/>
        </authorList>
    </citation>
    <scope>NUCLEOTIDE SEQUENCE [LARGE SCALE GENOMIC DNA]</scope>
    <source>
        <strain evidence="10 11">TY50</strain>
    </source>
</reference>
<feature type="domain" description="Peptidase M48" evidence="9">
    <location>
        <begin position="245"/>
        <end position="468"/>
    </location>
</feature>
<sequence length="518" mass="58243">MKMLKLVLVILLGLLPWLSPAQTEVAQYKKLESATILEFPEPYRQMIIYLEDDEDNRHTTITIVDTTLFVKKAAFGKRKKNIKPADLMQASDFRPGMKINLWVNYYQISQRNEAERISLDESYYGPTSLVGIYEKLDGNRASIDGQAVILQLDKGKHIDGLDEWKGKKFTSFADMQLGAEVKVYGERKPDGVIYASRGTMRPVEMSKEDYLLRRATDNELRVTRGFLSIADAWQFRLIANNQLEAYISTVGRRLIPDYLKALPVDHPDHVAFKFFLVNEGSFNASSYPNGAVVVHTGLLTKIENEAQLAAILGHEIAHVTQKHHAQQFRNHQNWEAVKAFGAAVAAGTDDKTPLEVTRVAAEMSVSTFSQKQETQADRIGLHYMINAGYDPRQAVAIWRKLAEEAKEEQQKGQQKNALNWIQKSYKGTASGTVETRKLSAHKTAPAPAPAPQPLFPSHPRPRDRYTHVNFLISTTYVQLNMTQMNTGDSKFRSMIAMLSKPGGSIRQAGPAPKPKKKS</sequence>
<keyword evidence="11" id="KW-1185">Reference proteome</keyword>
<proteinExistence type="predicted"/>
<keyword evidence="6" id="KW-0482">Metalloprotease</keyword>
<dbReference type="GO" id="GO:0004222">
    <property type="term" value="F:metalloendopeptidase activity"/>
    <property type="evidence" value="ECO:0007669"/>
    <property type="project" value="InterPro"/>
</dbReference>
<dbReference type="CDD" id="cd07324">
    <property type="entry name" value="M48C_Oma1-like"/>
    <property type="match status" value="1"/>
</dbReference>
<evidence type="ECO:0000256" key="1">
    <source>
        <dbReference type="ARBA" id="ARBA00001947"/>
    </source>
</evidence>
<dbReference type="InterPro" id="IPR051156">
    <property type="entry name" value="Mito/Outer_Membr_Metalloprot"/>
</dbReference>
<dbReference type="Proteomes" id="UP000290407">
    <property type="component" value="Unassembled WGS sequence"/>
</dbReference>
<evidence type="ECO:0000256" key="2">
    <source>
        <dbReference type="ARBA" id="ARBA00022670"/>
    </source>
</evidence>
<evidence type="ECO:0000256" key="5">
    <source>
        <dbReference type="ARBA" id="ARBA00022833"/>
    </source>
</evidence>
<dbReference type="GO" id="GO:0046872">
    <property type="term" value="F:metal ion binding"/>
    <property type="evidence" value="ECO:0007669"/>
    <property type="project" value="UniProtKB-KW"/>
</dbReference>
<dbReference type="Gene3D" id="3.30.2010.10">
    <property type="entry name" value="Metalloproteases ('zincins'), catalytic domain"/>
    <property type="match status" value="1"/>
</dbReference>
<dbReference type="InterPro" id="IPR001915">
    <property type="entry name" value="Peptidase_M48"/>
</dbReference>
<dbReference type="Pfam" id="PF01435">
    <property type="entry name" value="Peptidase_M48"/>
    <property type="match status" value="1"/>
</dbReference>
<dbReference type="GO" id="GO:0051603">
    <property type="term" value="P:proteolysis involved in protein catabolic process"/>
    <property type="evidence" value="ECO:0007669"/>
    <property type="project" value="TreeGrafter"/>
</dbReference>
<dbReference type="PANTHER" id="PTHR22726">
    <property type="entry name" value="METALLOENDOPEPTIDASE OMA1"/>
    <property type="match status" value="1"/>
</dbReference>
<keyword evidence="4" id="KW-0378">Hydrolase</keyword>
<dbReference type="EMBL" id="SBLB01000004">
    <property type="protein sequence ID" value="RYC69190.1"/>
    <property type="molecule type" value="Genomic_DNA"/>
</dbReference>
<evidence type="ECO:0000256" key="7">
    <source>
        <dbReference type="SAM" id="MobiDB-lite"/>
    </source>
</evidence>